<dbReference type="EMBL" id="PP179332">
    <property type="protein sequence ID" value="XAI71160.1"/>
    <property type="molecule type" value="Genomic_DNA"/>
</dbReference>
<proteinExistence type="predicted"/>
<organism evidence="1">
    <name type="scientific">Pseudomonas phage Cygsa01</name>
    <dbReference type="NCBI Taxonomy" id="3138529"/>
    <lineage>
        <taxon>Viruses</taxon>
    </lineage>
</organism>
<gene>
    <name evidence="1" type="ORF">Cygsa01_00114</name>
</gene>
<sequence>MSHPELTSTERNTMLHTLGLSNGRTTSCRNHYVAGPGHSELPLLNGLVERGYMKIAPTPAFAHADDIVFVVTEAGKEAIVSSRPAGCCCPPEGHTGAWAAGMCPVHHGLRARGNPQ</sequence>
<evidence type="ECO:0000313" key="1">
    <source>
        <dbReference type="EMBL" id="XAI71160.1"/>
    </source>
</evidence>
<protein>
    <submittedName>
        <fullName evidence="1">Uncharacterized protein</fullName>
    </submittedName>
</protein>
<name>A0AAU6W3R7_9VIRU</name>
<reference evidence="1" key="1">
    <citation type="journal article" date="2024" name="J. Gen. Virol.">
        <title>Novel phages of Pseudomonas syringae unveil numerous potential auxiliary metabolic genes.</title>
        <authorList>
            <person name="Feltin C."/>
            <person name="Garneau J.R."/>
            <person name="Morris C.E."/>
            <person name="Berard A."/>
            <person name="Torres-Barcelo C."/>
        </authorList>
    </citation>
    <scope>NUCLEOTIDE SEQUENCE</scope>
</reference>
<accession>A0AAU6W3R7</accession>